<dbReference type="AlphaFoldDB" id="C0CJN0"/>
<dbReference type="RefSeq" id="WP_005946823.1">
    <property type="nucleotide sequence ID" value="NZ_CP136423.1"/>
</dbReference>
<dbReference type="Proteomes" id="UP000003100">
    <property type="component" value="Unassembled WGS sequence"/>
</dbReference>
<dbReference type="HOGENOM" id="CLU_062212_0_0_9"/>
<gene>
    <name evidence="1" type="ORF">RUMHYD_01050</name>
</gene>
<dbReference type="InterPro" id="IPR027417">
    <property type="entry name" value="P-loop_NTPase"/>
</dbReference>
<proteinExistence type="predicted"/>
<dbReference type="Gene3D" id="3.40.50.10850">
    <property type="entry name" value="Ntrc-like two-domain protein"/>
    <property type="match status" value="1"/>
</dbReference>
<evidence type="ECO:0000313" key="2">
    <source>
        <dbReference type="Proteomes" id="UP000003100"/>
    </source>
</evidence>
<evidence type="ECO:0000313" key="1">
    <source>
        <dbReference type="EMBL" id="EEG50031.1"/>
    </source>
</evidence>
<keyword evidence="2" id="KW-1185">Reference proteome</keyword>
<evidence type="ECO:0008006" key="3">
    <source>
        <dbReference type="Google" id="ProtNLM"/>
    </source>
</evidence>
<dbReference type="GeneID" id="86820336"/>
<comment type="caution">
    <text evidence="1">The sequence shown here is derived from an EMBL/GenBank/DDBJ whole genome shotgun (WGS) entry which is preliminary data.</text>
</comment>
<accession>C0CJN0</accession>
<organism evidence="1 2">
    <name type="scientific">Blautia hydrogenotrophica (strain DSM 10507 / JCM 14656 / S5a33)</name>
    <name type="common">Ruminococcus hydrogenotrophicus</name>
    <dbReference type="NCBI Taxonomy" id="476272"/>
    <lineage>
        <taxon>Bacteria</taxon>
        <taxon>Bacillati</taxon>
        <taxon>Bacillota</taxon>
        <taxon>Clostridia</taxon>
        <taxon>Lachnospirales</taxon>
        <taxon>Lachnospiraceae</taxon>
        <taxon>Blautia</taxon>
    </lineage>
</organism>
<protein>
    <recommendedName>
        <fullName evidence="3">ParA family protein</fullName>
    </recommendedName>
</protein>
<name>C0CJN0_BLAHS</name>
<dbReference type="EMBL" id="ACBZ01000046">
    <property type="protein sequence ID" value="EEG50031.1"/>
    <property type="molecule type" value="Genomic_DNA"/>
</dbReference>
<reference evidence="1 2" key="1">
    <citation type="submission" date="2009-01" db="EMBL/GenBank/DDBJ databases">
        <authorList>
            <person name="Fulton L."/>
            <person name="Clifton S."/>
            <person name="Fulton B."/>
            <person name="Xu J."/>
            <person name="Minx P."/>
            <person name="Pepin K.H."/>
            <person name="Johnson M."/>
            <person name="Bhonagiri V."/>
            <person name="Nash W.E."/>
            <person name="Mardis E.R."/>
            <person name="Wilson R.K."/>
        </authorList>
    </citation>
    <scope>NUCLEOTIDE SEQUENCE [LARGE SCALE GENOMIC DNA]</scope>
    <source>
        <strain evidence="2">DSM 10507 / JCM 14656 / S5a33</strain>
    </source>
</reference>
<dbReference type="Gene3D" id="3.40.50.300">
    <property type="entry name" value="P-loop containing nucleotide triphosphate hydrolases"/>
    <property type="match status" value="1"/>
</dbReference>
<sequence>MKKAIFAVCDPEKEYAHNFMEYLNQKQSHPYEIQAFSSVDVLTEYAQKHHIEILLISDKAMCPRVRELDVGKLMILSEGVHSPQLDQYPSVYKYQSSDNVIREVLNCYGEETELTGERIQRPLKVLGVYSPLGRVLKTSFALTLGQILAKQKAVLYLSLEEYSALKIMMDTEFEKNLSDLLYYIRQGYTNFAHLLGGMVLTCNNMDYLPPVQFSMDIRGTSMEQWENLVQAIAVYSAYEVLIVDVGNGLEDLGSFLNCCHKIYMPVQEDWVSQEKIRQFERTLQLSGQEELIQKIEKLHLPYHGLKKEGGDYIDQLVWSALGDYVRELLRKEKL</sequence>
<dbReference type="eggNOG" id="COG1192">
    <property type="taxonomic scope" value="Bacteria"/>
</dbReference>
<reference evidence="1 2" key="2">
    <citation type="submission" date="2009-02" db="EMBL/GenBank/DDBJ databases">
        <title>Draft genome sequence of Blautia hydrogenotrophica DSM 10507 (Ruminococcus hydrogenotrophicus DSM 10507).</title>
        <authorList>
            <person name="Sudarsanam P."/>
            <person name="Ley R."/>
            <person name="Guruge J."/>
            <person name="Turnbaugh P.J."/>
            <person name="Mahowald M."/>
            <person name="Liep D."/>
            <person name="Gordon J."/>
        </authorList>
    </citation>
    <scope>NUCLEOTIDE SEQUENCE [LARGE SCALE GENOMIC DNA]</scope>
    <source>
        <strain evidence="2">DSM 10507 / JCM 14656 / S5a33</strain>
    </source>
</reference>
<dbReference type="SUPFAM" id="SSF52540">
    <property type="entry name" value="P-loop containing nucleoside triphosphate hydrolases"/>
    <property type="match status" value="1"/>
</dbReference>
<dbReference type="PATRIC" id="fig|476272.21.peg.2396"/>